<name>A0A8S1HSQ7_9PELO</name>
<protein>
    <submittedName>
        <fullName evidence="2">Uncharacterized protein</fullName>
    </submittedName>
</protein>
<organism evidence="2 3">
    <name type="scientific">Caenorhabditis auriculariae</name>
    <dbReference type="NCBI Taxonomy" id="2777116"/>
    <lineage>
        <taxon>Eukaryota</taxon>
        <taxon>Metazoa</taxon>
        <taxon>Ecdysozoa</taxon>
        <taxon>Nematoda</taxon>
        <taxon>Chromadorea</taxon>
        <taxon>Rhabditida</taxon>
        <taxon>Rhabditina</taxon>
        <taxon>Rhabditomorpha</taxon>
        <taxon>Rhabditoidea</taxon>
        <taxon>Rhabditidae</taxon>
        <taxon>Peloderinae</taxon>
        <taxon>Caenorhabditis</taxon>
    </lineage>
</organism>
<reference evidence="2" key="1">
    <citation type="submission" date="2020-10" db="EMBL/GenBank/DDBJ databases">
        <authorList>
            <person name="Kikuchi T."/>
        </authorList>
    </citation>
    <scope>NUCLEOTIDE SEQUENCE</scope>
    <source>
        <strain evidence="2">NKZ352</strain>
    </source>
</reference>
<evidence type="ECO:0000313" key="2">
    <source>
        <dbReference type="EMBL" id="CAD6199712.1"/>
    </source>
</evidence>
<dbReference type="AlphaFoldDB" id="A0A8S1HSQ7"/>
<comment type="caution">
    <text evidence="2">The sequence shown here is derived from an EMBL/GenBank/DDBJ whole genome shotgun (WGS) entry which is preliminary data.</text>
</comment>
<keyword evidence="3" id="KW-1185">Reference proteome</keyword>
<gene>
    <name evidence="2" type="ORF">CAUJ_LOCUS15612</name>
</gene>
<dbReference type="EMBL" id="CAJGYM010000197">
    <property type="protein sequence ID" value="CAD6199712.1"/>
    <property type="molecule type" value="Genomic_DNA"/>
</dbReference>
<sequence>MKCYIFLLFFVVFNTANIHGKEIISECIKKQLTFAQDNVTKEGFIHTPDPLRYFKILGITRTCLVFFGMLKVNSTDSLEEAEKLMPSDYFTQKLNGSTACKHLVPMITRFRYADDVVRF</sequence>
<feature type="chain" id="PRO_5035908861" evidence="1">
    <location>
        <begin position="21"/>
        <end position="119"/>
    </location>
</feature>
<dbReference type="Proteomes" id="UP000835052">
    <property type="component" value="Unassembled WGS sequence"/>
</dbReference>
<keyword evidence="1" id="KW-0732">Signal</keyword>
<evidence type="ECO:0000313" key="3">
    <source>
        <dbReference type="Proteomes" id="UP000835052"/>
    </source>
</evidence>
<accession>A0A8S1HSQ7</accession>
<evidence type="ECO:0000256" key="1">
    <source>
        <dbReference type="SAM" id="SignalP"/>
    </source>
</evidence>
<feature type="signal peptide" evidence="1">
    <location>
        <begin position="1"/>
        <end position="20"/>
    </location>
</feature>
<proteinExistence type="predicted"/>